<sequence>MWLFWRETVVFLHIFNLVIKITGAAKSNLHLPKPMFYVCYELLKAVMTEKEAWQCQTNKKISQLPTGRKVQRTE</sequence>
<reference evidence="1 2" key="1">
    <citation type="submission" date="2018-09" db="EMBL/GenBank/DDBJ databases">
        <title>Genome sequencing of strain 6GH32-13.</title>
        <authorList>
            <person name="Weon H.-Y."/>
            <person name="Heo J."/>
            <person name="Kwon S.-W."/>
        </authorList>
    </citation>
    <scope>NUCLEOTIDE SEQUENCE [LARGE SCALE GENOMIC DNA]</scope>
    <source>
        <strain evidence="1 2">5GH32-13</strain>
    </source>
</reference>
<evidence type="ECO:0000313" key="2">
    <source>
        <dbReference type="Proteomes" id="UP000263900"/>
    </source>
</evidence>
<evidence type="ECO:0000313" key="1">
    <source>
        <dbReference type="EMBL" id="AXY75601.1"/>
    </source>
</evidence>
<organism evidence="1 2">
    <name type="scientific">Paraflavitalea soli</name>
    <dbReference type="NCBI Taxonomy" id="2315862"/>
    <lineage>
        <taxon>Bacteria</taxon>
        <taxon>Pseudomonadati</taxon>
        <taxon>Bacteroidota</taxon>
        <taxon>Chitinophagia</taxon>
        <taxon>Chitinophagales</taxon>
        <taxon>Chitinophagaceae</taxon>
        <taxon>Paraflavitalea</taxon>
    </lineage>
</organism>
<accession>A0A3B7MZ77</accession>
<gene>
    <name evidence="1" type="ORF">D3H65_17175</name>
</gene>
<dbReference type="EMBL" id="CP032157">
    <property type="protein sequence ID" value="AXY75601.1"/>
    <property type="molecule type" value="Genomic_DNA"/>
</dbReference>
<proteinExistence type="predicted"/>
<dbReference type="AlphaFoldDB" id="A0A3B7MZ77"/>
<name>A0A3B7MZ77_9BACT</name>
<dbReference type="Proteomes" id="UP000263900">
    <property type="component" value="Chromosome"/>
</dbReference>
<protein>
    <submittedName>
        <fullName evidence="1">Uncharacterized protein</fullName>
    </submittedName>
</protein>
<keyword evidence="2" id="KW-1185">Reference proteome</keyword>
<dbReference type="KEGG" id="pseg:D3H65_17175"/>